<reference evidence="1" key="1">
    <citation type="journal article" date="2021" name="PeerJ">
        <title>Extensive microbial diversity within the chicken gut microbiome revealed by metagenomics and culture.</title>
        <authorList>
            <person name="Gilroy R."/>
            <person name="Ravi A."/>
            <person name="Getino M."/>
            <person name="Pursley I."/>
            <person name="Horton D.L."/>
            <person name="Alikhan N.F."/>
            <person name="Baker D."/>
            <person name="Gharbi K."/>
            <person name="Hall N."/>
            <person name="Watson M."/>
            <person name="Adriaenssens E.M."/>
            <person name="Foster-Nyarko E."/>
            <person name="Jarju S."/>
            <person name="Secka A."/>
            <person name="Antonio M."/>
            <person name="Oren A."/>
            <person name="Chaudhuri R.R."/>
            <person name="La Ragione R."/>
            <person name="Hildebrand F."/>
            <person name="Pallen M.J."/>
        </authorList>
    </citation>
    <scope>NUCLEOTIDE SEQUENCE</scope>
    <source>
        <strain evidence="1">ChiSjej5B23-15282</strain>
    </source>
</reference>
<sequence length="224" mass="24991">MTKRRIILIAAVIAVLVAAAAAGAYLYMNRFDAGEYVQAVLDVSYRNKTDKYVEITGVSEKEAEQIFEDNLDATMKGFETSDMPEELLPKYRELFSELAKSVSYTVGEPVRGENNVYSVTVKVKPVTLFPDTYAAFQEKAQAYADQVTDSVMNGAEMPTDEEMQREIYQIYYDVLKGQMDAGMLYGEAEDAVLHVTKEGGADFEIDKEDMDKLDSMLIEDAGGE</sequence>
<evidence type="ECO:0000313" key="1">
    <source>
        <dbReference type="EMBL" id="HIX47571.1"/>
    </source>
</evidence>
<organism evidence="1 2">
    <name type="scientific">Candidatus Mediterraneibacter caccavium</name>
    <dbReference type="NCBI Taxonomy" id="2838661"/>
    <lineage>
        <taxon>Bacteria</taxon>
        <taxon>Bacillati</taxon>
        <taxon>Bacillota</taxon>
        <taxon>Clostridia</taxon>
        <taxon>Lachnospirales</taxon>
        <taxon>Lachnospiraceae</taxon>
        <taxon>Mediterraneibacter</taxon>
    </lineage>
</organism>
<gene>
    <name evidence="1" type="ORF">H9981_00890</name>
</gene>
<reference evidence="1" key="2">
    <citation type="submission" date="2021-04" db="EMBL/GenBank/DDBJ databases">
        <authorList>
            <person name="Gilroy R."/>
        </authorList>
    </citation>
    <scope>NUCLEOTIDE SEQUENCE</scope>
    <source>
        <strain evidence="1">ChiSjej5B23-15282</strain>
    </source>
</reference>
<comment type="caution">
    <text evidence="1">The sequence shown here is derived from an EMBL/GenBank/DDBJ whole genome shotgun (WGS) entry which is preliminary data.</text>
</comment>
<protein>
    <submittedName>
        <fullName evidence="1">Uncharacterized protein</fullName>
    </submittedName>
</protein>
<dbReference type="AlphaFoldDB" id="A0A9D1VV47"/>
<proteinExistence type="predicted"/>
<name>A0A9D1VV47_9FIRM</name>
<evidence type="ECO:0000313" key="2">
    <source>
        <dbReference type="Proteomes" id="UP000824243"/>
    </source>
</evidence>
<dbReference type="EMBL" id="DXFA01000014">
    <property type="protein sequence ID" value="HIX47571.1"/>
    <property type="molecule type" value="Genomic_DNA"/>
</dbReference>
<accession>A0A9D1VV47</accession>
<dbReference type="Proteomes" id="UP000824243">
    <property type="component" value="Unassembled WGS sequence"/>
</dbReference>